<gene>
    <name evidence="3" type="ORF">M440DRAFT_1391172</name>
</gene>
<keyword evidence="2" id="KW-1133">Transmembrane helix</keyword>
<dbReference type="Proteomes" id="UP000240760">
    <property type="component" value="Unassembled WGS sequence"/>
</dbReference>
<feature type="compositionally biased region" description="Polar residues" evidence="1">
    <location>
        <begin position="220"/>
        <end position="230"/>
    </location>
</feature>
<keyword evidence="2" id="KW-0472">Membrane</keyword>
<keyword evidence="4" id="KW-1185">Reference proteome</keyword>
<feature type="region of interest" description="Disordered" evidence="1">
    <location>
        <begin position="178"/>
        <end position="491"/>
    </location>
</feature>
<evidence type="ECO:0000256" key="1">
    <source>
        <dbReference type="SAM" id="MobiDB-lite"/>
    </source>
</evidence>
<dbReference type="AlphaFoldDB" id="A0A2T4C8V9"/>
<protein>
    <submittedName>
        <fullName evidence="3">Uncharacterized protein</fullName>
    </submittedName>
</protein>
<dbReference type="STRING" id="983965.A0A2T4C8V9"/>
<dbReference type="OrthoDB" id="4896824at2759"/>
<accession>A0A2T4C8V9</accession>
<evidence type="ECO:0000313" key="3">
    <source>
        <dbReference type="EMBL" id="PTB77974.1"/>
    </source>
</evidence>
<name>A0A2T4C8V9_TRILO</name>
<feature type="compositionally biased region" description="Low complexity" evidence="1">
    <location>
        <begin position="178"/>
        <end position="192"/>
    </location>
</feature>
<dbReference type="EMBL" id="KZ679130">
    <property type="protein sequence ID" value="PTB77974.1"/>
    <property type="molecule type" value="Genomic_DNA"/>
</dbReference>
<keyword evidence="2" id="KW-0812">Transmembrane</keyword>
<feature type="compositionally biased region" description="Basic and acidic residues" evidence="1">
    <location>
        <begin position="313"/>
        <end position="339"/>
    </location>
</feature>
<evidence type="ECO:0000256" key="2">
    <source>
        <dbReference type="SAM" id="Phobius"/>
    </source>
</evidence>
<feature type="compositionally biased region" description="Basic and acidic residues" evidence="1">
    <location>
        <begin position="196"/>
        <end position="214"/>
    </location>
</feature>
<reference evidence="3 4" key="1">
    <citation type="submission" date="2016-07" db="EMBL/GenBank/DDBJ databases">
        <title>Multiple horizontal gene transfer events from other fungi enriched the ability of initially mycotrophic Trichoderma (Ascomycota) to feed on dead plant biomass.</title>
        <authorList>
            <consortium name="DOE Joint Genome Institute"/>
            <person name="Aerts A."/>
            <person name="Atanasova L."/>
            <person name="Chenthamara K."/>
            <person name="Zhang J."/>
            <person name="Grujic M."/>
            <person name="Henrissat B."/>
            <person name="Kuo A."/>
            <person name="Salamov A."/>
            <person name="Lipzen A."/>
            <person name="Labutti K."/>
            <person name="Barry K."/>
            <person name="Miao Y."/>
            <person name="Rahimi M.J."/>
            <person name="Shen Q."/>
            <person name="Grigoriev I.V."/>
            <person name="Kubicek C.P."/>
            <person name="Druzhinina I.S."/>
        </authorList>
    </citation>
    <scope>NUCLEOTIDE SEQUENCE [LARGE SCALE GENOMIC DNA]</scope>
    <source>
        <strain evidence="3 4">ATCC 18648</strain>
    </source>
</reference>
<evidence type="ECO:0000313" key="4">
    <source>
        <dbReference type="Proteomes" id="UP000240760"/>
    </source>
</evidence>
<feature type="transmembrane region" description="Helical" evidence="2">
    <location>
        <begin position="75"/>
        <end position="99"/>
    </location>
</feature>
<organism evidence="3 4">
    <name type="scientific">Trichoderma longibrachiatum ATCC 18648</name>
    <dbReference type="NCBI Taxonomy" id="983965"/>
    <lineage>
        <taxon>Eukaryota</taxon>
        <taxon>Fungi</taxon>
        <taxon>Dikarya</taxon>
        <taxon>Ascomycota</taxon>
        <taxon>Pezizomycotina</taxon>
        <taxon>Sordariomycetes</taxon>
        <taxon>Hypocreomycetidae</taxon>
        <taxon>Hypocreales</taxon>
        <taxon>Hypocreaceae</taxon>
        <taxon>Trichoderma</taxon>
    </lineage>
</organism>
<feature type="compositionally biased region" description="Acidic residues" evidence="1">
    <location>
        <begin position="466"/>
        <end position="478"/>
    </location>
</feature>
<proteinExistence type="predicted"/>
<feature type="compositionally biased region" description="Acidic residues" evidence="1">
    <location>
        <begin position="369"/>
        <end position="397"/>
    </location>
</feature>
<feature type="region of interest" description="Disordered" evidence="1">
    <location>
        <begin position="706"/>
        <end position="732"/>
    </location>
</feature>
<sequence>MSLFLPLWAFLFLVWVLTKLAIALWPTVFAYLSLVAAFAPDKDLAVAVVSWLSLLRYWKPWASATADLRREVDLAIDYTFLAWFLMGSPFVVLTIWAGLKEVLRLVANAIVRRIHVAMEFEFDLTDYVVKCYSPMDPGSMGDRVYRRLFPDFDYYRDEYLKYHPRESQITWPTRPVPRSTVPRVMTPRTPAVESVTDNRRTREWARQKLADIRAGKTAAAQPNDQNTTPFDTEPVPQSREAAAPAVQSSAWPTAPESDPVADVATTASISTETEEPADLKESKGEGQIGAGPKAPEPEASLEVEGNGLLEGAEDSKAQEPETSHGEDGESLAEEPKSSAEEAGEGPLCMDSLEAQEPDFDIKKEGDGFVAEELETSKEEEGEGPAEEPETSSEEEGEGPAQEPKTSPEEEGESSLSVHDPANDPEASLEVEGEAMSSAKVPQAAQEPEASSGVEGDGMLMVIDSAQTEEPEVSSEAEGEGSTKNEASPEVEFDVEMADVDTVVPRPVSPAGNSSSLVHILPLEVVAPWSPAGQAPGFHDETRGYADMLPYLESEYASMDPALLDREIDNILADTDEMEPSFVNDDDFEAYASFLSSVPDDVVVSFPGADAYDDDEVMEDAAFARPSPLDLSDDGSVTSQESPISDFFGLGILRDSGLDEEMASLDLNGAAADPEVEFLTAALARLTLTSHVGDDITMEQQLPQNDPLRTLAGAGAGADGGADADDETPASVTIASPAVMKAIRDSEARRGVQRLGNADER</sequence>